<feature type="region of interest" description="Disordered" evidence="1">
    <location>
        <begin position="1993"/>
        <end position="2035"/>
    </location>
</feature>
<dbReference type="InterPro" id="IPR025883">
    <property type="entry name" value="Cadherin-like_domain"/>
</dbReference>
<dbReference type="SUPFAM" id="SSF50965">
    <property type="entry name" value="Galactose oxidase, central domain"/>
    <property type="match status" value="1"/>
</dbReference>
<dbReference type="Pfam" id="PF12733">
    <property type="entry name" value="Cadherin-like"/>
    <property type="match status" value="4"/>
</dbReference>
<proteinExistence type="predicted"/>
<dbReference type="Gene3D" id="3.30.1920.20">
    <property type="match status" value="1"/>
</dbReference>
<feature type="domain" description="SLH" evidence="2">
    <location>
        <begin position="2042"/>
        <end position="2105"/>
    </location>
</feature>
<dbReference type="PANTHER" id="PTHR45632:SF27">
    <property type="entry name" value="KELCH-LIKE PROTEIN 9"/>
    <property type="match status" value="1"/>
</dbReference>
<dbReference type="Pfam" id="PF00395">
    <property type="entry name" value="SLH"/>
    <property type="match status" value="3"/>
</dbReference>
<dbReference type="NCBIfam" id="NF047446">
    <property type="entry name" value="barrel_OmpL47"/>
    <property type="match status" value="9"/>
</dbReference>
<evidence type="ECO:0000256" key="1">
    <source>
        <dbReference type="SAM" id="MobiDB-lite"/>
    </source>
</evidence>
<feature type="compositionally biased region" description="Basic and acidic residues" evidence="1">
    <location>
        <begin position="2016"/>
        <end position="2035"/>
    </location>
</feature>
<dbReference type="Pfam" id="PF19077">
    <property type="entry name" value="Big_13"/>
    <property type="match status" value="5"/>
</dbReference>
<dbReference type="Gene3D" id="3.30.420.430">
    <property type="match status" value="1"/>
</dbReference>
<dbReference type="RefSeq" id="WP_345587368.1">
    <property type="nucleotide sequence ID" value="NZ_BAABJG010000006.1"/>
</dbReference>
<accession>A0ABW3UKN5</accession>
<dbReference type="PROSITE" id="PS51272">
    <property type="entry name" value="SLH"/>
    <property type="match status" value="3"/>
</dbReference>
<dbReference type="Gene3D" id="2.60.40.10">
    <property type="entry name" value="Immunoglobulins"/>
    <property type="match status" value="6"/>
</dbReference>
<dbReference type="Gene3D" id="2.120.10.80">
    <property type="entry name" value="Kelch-type beta propeller"/>
    <property type="match status" value="1"/>
</dbReference>
<gene>
    <name evidence="3" type="ORF">ACFQ4B_11825</name>
</gene>
<protein>
    <submittedName>
        <fullName evidence="3">OmpL47-type beta-barrel domain-containing protein</fullName>
    </submittedName>
</protein>
<reference evidence="4" key="1">
    <citation type="journal article" date="2019" name="Int. J. Syst. Evol. Microbiol.">
        <title>The Global Catalogue of Microorganisms (GCM) 10K type strain sequencing project: providing services to taxonomists for standard genome sequencing and annotation.</title>
        <authorList>
            <consortium name="The Broad Institute Genomics Platform"/>
            <consortium name="The Broad Institute Genome Sequencing Center for Infectious Disease"/>
            <person name="Wu L."/>
            <person name="Ma J."/>
        </authorList>
    </citation>
    <scope>NUCLEOTIDE SEQUENCE [LARGE SCALE GENOMIC DNA]</scope>
    <source>
        <strain evidence="4">CCUG 53270</strain>
    </source>
</reference>
<evidence type="ECO:0000259" key="2">
    <source>
        <dbReference type="PROSITE" id="PS51272"/>
    </source>
</evidence>
<evidence type="ECO:0000313" key="4">
    <source>
        <dbReference type="Proteomes" id="UP001597180"/>
    </source>
</evidence>
<sequence length="2224" mass="228391">MIPKMLRGLLGLAVFVVCMLAGLERTVHAAVMVEQLPAAANPPEILPGASASALSGRDILLTGGEDTSKFKYPQHSYIFNTASQTWSSNAPPLNIAYHKLSKLQDGKVLVTGGAAFTSGVGYTYNNLARIYNASSNTWTNAVNLPQVSFGHSQSTLPDGRVLVAGGANEIYSVYSSTLYNNAYLYDPSANRWDEVAPLPIGLYGAAQSTLKDGRVMVTGGQSGYIYSYNTYIYDPSHDTWTKKASLPYDGGNTFFRHAQVTLTNGKVLVMGNNYFYLYDPDTDTWVKDNPNLDSLVNASMIPIGNDVYLMGGYNKDYVDNRSVYKLTFDFTPPTAPVISGAPSDWTAADVHLTIAPGTDAESGVNRTEYSLSGATAQDWTPYTEGTPITITNSGQTQISTRTVDNAGNLSSTTTAAVKIDRVSPTAPAINRSSSSWSSTDVTFTLTGAADTAGSGVNRLEFSMTGATTLDWITYTGTVTVTAEGQTTIKARAIDNAGNISTESTADINIDKTAPTKPIVTPATTAWSKNDVSVTITPGTDGGSGVGKTEYRLSGGSWTAYGGPFTISAEGQTVIEARSMDNAGNISAMGTATVQVDKTLPTAPAVNPASIAWSNGASVDVTITGGTDSGSGVNRTEYSLSGATVAGWTTYAGTITVTAEGQTDIAARTIDKAGNISAVSSKTVKIDRTPPAVPTISPPGGSWTSSNVNVTITPGTDSHSGVNRVEYSLSGATMLDWTPYTAPIAITSGGTTTVSARTVDNAGNVSTTSTAAQLIDKIAPQSPTLTPSVTGWTSAAAVTVSAADGADSGGSGVKRTEYSLTGATTLAWTAYTAPIVIDKEGQTTVTSRTVDHAGNVSSPTSTVVQIDRTVPTSPTLSASASTWTPENVNVTVTAGTDNGGSGVQRTEYSLTGATALDWTPYTGAIVLSAEGQTTITARTVDNAGNRSVAAARTVSIDKTAPTAPVIAGTTDWTAADSVPVTITAGTDDGGSGVQKVEYSLSGAVTLGWSPYTAELNITAEGQTTVSARTVDKAGNQSEVQTHSVSIDRTPPAAPVVTPGVSGWTSAEAVPVAITAGTDAGGSGVVRTEYSLSGAAALDWTIYSSELSIMAEGQTIISARSVDQAGNVGPASTAQVQIDRTAPAAPILTSPASGAVTSNNKPVIRGTAEAGAAVKVSIDGNDMPLAAADSSGHWSYSISVPLTDSVHTISAVAIDAAGNSSETSEELLFTVDTVAPDAPDILYPVQDAVMADAKPNITGTAEALSTVTIDVDAVPAGTTEANTEGKWTFVPAAALSDGLHTLSAKAADAAGNTSPASAALTWTVDTAAPLAPIVLSPVDGTLSAVNRPVISGTAEAGAEIQIRLDGSEAAVVKADGSGQWAYTPTAAIVDGTHSVQATAKDAAGNTSPASAAVSWTIDTESPQAPVIEAPAEGAVLSTAQPVLRGSAEASASIRITLDGGANASIAADSSGSWEFTPASPLSEGQHFVKAQAIDAAGNMSPVSIEHAFIVDTIAPAAPVVLHPVDGSVTNRSKPEISGTSESSVTISVYVDGTRTADVKADTEGKWSYAPAAGLALGLHSVQAQAADAAGNVSTVSAENRFTVVSDNAGLGTLELSGVALNETVTSTTYSYTAKAPYETKSTSIIAAPADANATVQILQNGQSVSNPVSLQVGSQTFTVQVTAQDGITVQPYTVTITREPSNDTGLAELSVSPAILSPQFDKGVTRYTSTVTNNVYSITVQARASSPAAALQINGVSVTNGSGSVPLELKVGSNPVKVTVTAQDGVTTQSYEVDVIRIPSSNGLLNGLQLSTGDLSPSFNSGVFHYETTAGNETASTTVTASVYDRNATLTINGQPAASGKPSQPIGLKVGSNPITVLVTAQDGVSTQSYTVDVHRQPSSKVSLTGLTFSAGVLTPSFDSGITAYDVYAGYGAVQTTVTASVYEPDSQITLNGKAIPNGQASEAIPLQIGNNVMDIQVTAQDRKTKLSYTVIVHRAPPSGSRGGSSGSSPAVILPPEEGAKPAEEPKQPEKPADGKAQRCYAPAPAVHFTDMPGHWAEQNVTEAAGCGIVSGFEDGTFRPDEAVTRAQFVVMLMQTIDSAQGRLGAEAIPFTDRNAIPAWAAPAVGAAVQGGIVNGYEDGTFRPDAQVTRAEMMTMAAKAFRLAPASPESVNGMFSDAESIPAWARGYAAAAQQKGLVQGRERGNFAPNDRTTRAEAVTLLLRMQK</sequence>
<dbReference type="NCBIfam" id="NF033510">
    <property type="entry name" value="Ca_tandemer"/>
    <property type="match status" value="5"/>
</dbReference>
<dbReference type="Gene3D" id="2.130.10.80">
    <property type="entry name" value="Galactose oxidase/kelch, beta-propeller"/>
    <property type="match status" value="2"/>
</dbReference>
<dbReference type="Pfam" id="PF24681">
    <property type="entry name" value="Kelch_KLHDC2_KLHL20_DRC7"/>
    <property type="match status" value="1"/>
</dbReference>
<evidence type="ECO:0000313" key="3">
    <source>
        <dbReference type="EMBL" id="MFD1220814.1"/>
    </source>
</evidence>
<dbReference type="Proteomes" id="UP001597180">
    <property type="component" value="Unassembled WGS sequence"/>
</dbReference>
<dbReference type="InterPro" id="IPR011043">
    <property type="entry name" value="Gal_Oxase/kelch_b-propeller"/>
</dbReference>
<dbReference type="SMART" id="SM00612">
    <property type="entry name" value="Kelch"/>
    <property type="match status" value="3"/>
</dbReference>
<name>A0ABW3UKN5_9BACL</name>
<dbReference type="EMBL" id="JBHTLU010000013">
    <property type="protein sequence ID" value="MFD1220814.1"/>
    <property type="molecule type" value="Genomic_DNA"/>
</dbReference>
<keyword evidence="4" id="KW-1185">Reference proteome</keyword>
<feature type="domain" description="SLH" evidence="2">
    <location>
        <begin position="2106"/>
        <end position="2169"/>
    </location>
</feature>
<dbReference type="InterPro" id="IPR037293">
    <property type="entry name" value="Gal_Oxidase_central_sf"/>
</dbReference>
<dbReference type="InterPro" id="IPR044016">
    <property type="entry name" value="Big_13"/>
</dbReference>
<dbReference type="PANTHER" id="PTHR45632">
    <property type="entry name" value="LD33804P"/>
    <property type="match status" value="1"/>
</dbReference>
<dbReference type="InterPro" id="IPR013783">
    <property type="entry name" value="Ig-like_fold"/>
</dbReference>
<feature type="domain" description="SLH" evidence="2">
    <location>
        <begin position="2170"/>
        <end position="2224"/>
    </location>
</feature>
<dbReference type="InterPro" id="IPR015915">
    <property type="entry name" value="Kelch-typ_b-propeller"/>
</dbReference>
<organism evidence="3 4">
    <name type="scientific">Paenibacillus vulneris</name>
    <dbReference type="NCBI Taxonomy" id="1133364"/>
    <lineage>
        <taxon>Bacteria</taxon>
        <taxon>Bacillati</taxon>
        <taxon>Bacillota</taxon>
        <taxon>Bacilli</taxon>
        <taxon>Bacillales</taxon>
        <taxon>Paenibacillaceae</taxon>
        <taxon>Paenibacillus</taxon>
    </lineage>
</organism>
<dbReference type="InterPro" id="IPR001119">
    <property type="entry name" value="SLH_dom"/>
</dbReference>
<comment type="caution">
    <text evidence="3">The sequence shown here is derived from an EMBL/GenBank/DDBJ whole genome shotgun (WGS) entry which is preliminary data.</text>
</comment>
<dbReference type="InterPro" id="IPR006652">
    <property type="entry name" value="Kelch_1"/>
</dbReference>
<dbReference type="InterPro" id="IPR058094">
    <property type="entry name" value="Ig-like_OmpL47-like"/>
</dbReference>